<accession>A0AAD7RH06</accession>
<sequence>MGRSLYVLLFVLWALPSSHSGSVTAGAVHSSAHPPTESPTLSTGGGATPSERAQLTPNALTAVGHGGVAISAISLSTRDNVLQQLRTSAAASTRRARRSTAPLPGNPASKAPISSTHQPMLDSPSISTSASKTTDHVGPPPSTAPTNIVTVTTSAPATTGRLVPTTKPKENPKPPTGTASPAPTSKAPISSTHQPMLDSPQSQPLPPRPLTTWVRPHHRPYQHCHRDDKCPGNHRQTGPHNKAEGKP</sequence>
<reference evidence="3" key="1">
    <citation type="journal article" date="2023" name="Science">
        <title>Genome structures resolve the early diversification of teleost fishes.</title>
        <authorList>
            <person name="Parey E."/>
            <person name="Louis A."/>
            <person name="Montfort J."/>
            <person name="Bouchez O."/>
            <person name="Roques C."/>
            <person name="Iampietro C."/>
            <person name="Lluch J."/>
            <person name="Castinel A."/>
            <person name="Donnadieu C."/>
            <person name="Desvignes T."/>
            <person name="Floi Bucao C."/>
            <person name="Jouanno E."/>
            <person name="Wen M."/>
            <person name="Mejri S."/>
            <person name="Dirks R."/>
            <person name="Jansen H."/>
            <person name="Henkel C."/>
            <person name="Chen W.J."/>
            <person name="Zahm M."/>
            <person name="Cabau C."/>
            <person name="Klopp C."/>
            <person name="Thompson A.W."/>
            <person name="Robinson-Rechavi M."/>
            <person name="Braasch I."/>
            <person name="Lecointre G."/>
            <person name="Bobe J."/>
            <person name="Postlethwait J.H."/>
            <person name="Berthelot C."/>
            <person name="Roest Crollius H."/>
            <person name="Guiguen Y."/>
        </authorList>
    </citation>
    <scope>NUCLEOTIDE SEQUENCE</scope>
    <source>
        <strain evidence="3">NC1722</strain>
    </source>
</reference>
<feature type="region of interest" description="Disordered" evidence="1">
    <location>
        <begin position="86"/>
        <end position="247"/>
    </location>
</feature>
<feature type="compositionally biased region" description="Polar residues" evidence="1">
    <location>
        <begin position="112"/>
        <end position="132"/>
    </location>
</feature>
<evidence type="ECO:0000313" key="3">
    <source>
        <dbReference type="EMBL" id="KAJ8383890.1"/>
    </source>
</evidence>
<feature type="compositionally biased region" description="Polar residues" evidence="1">
    <location>
        <begin position="144"/>
        <end position="157"/>
    </location>
</feature>
<evidence type="ECO:0000256" key="2">
    <source>
        <dbReference type="SAM" id="SignalP"/>
    </source>
</evidence>
<feature type="chain" id="PRO_5042059933" evidence="2">
    <location>
        <begin position="21"/>
        <end position="247"/>
    </location>
</feature>
<feature type="region of interest" description="Disordered" evidence="1">
    <location>
        <begin position="23"/>
        <end position="52"/>
    </location>
</feature>
<dbReference type="Proteomes" id="UP001221898">
    <property type="component" value="Unassembled WGS sequence"/>
</dbReference>
<keyword evidence="2" id="KW-0732">Signal</keyword>
<evidence type="ECO:0000313" key="4">
    <source>
        <dbReference type="Proteomes" id="UP001221898"/>
    </source>
</evidence>
<name>A0AAD7RH06_9TELE</name>
<protein>
    <submittedName>
        <fullName evidence="3">Uncharacterized protein</fullName>
    </submittedName>
</protein>
<keyword evidence="4" id="KW-1185">Reference proteome</keyword>
<dbReference type="EMBL" id="JAINUG010000283">
    <property type="protein sequence ID" value="KAJ8383890.1"/>
    <property type="molecule type" value="Genomic_DNA"/>
</dbReference>
<feature type="compositionally biased region" description="Low complexity" evidence="1">
    <location>
        <begin position="176"/>
        <end position="202"/>
    </location>
</feature>
<comment type="caution">
    <text evidence="3">The sequence shown here is derived from an EMBL/GenBank/DDBJ whole genome shotgun (WGS) entry which is preliminary data.</text>
</comment>
<evidence type="ECO:0000256" key="1">
    <source>
        <dbReference type="SAM" id="MobiDB-lite"/>
    </source>
</evidence>
<proteinExistence type="predicted"/>
<feature type="signal peptide" evidence="2">
    <location>
        <begin position="1"/>
        <end position="20"/>
    </location>
</feature>
<gene>
    <name evidence="3" type="ORF">AAFF_G00213530</name>
</gene>
<dbReference type="AlphaFoldDB" id="A0AAD7RH06"/>
<organism evidence="3 4">
    <name type="scientific">Aldrovandia affinis</name>
    <dbReference type="NCBI Taxonomy" id="143900"/>
    <lineage>
        <taxon>Eukaryota</taxon>
        <taxon>Metazoa</taxon>
        <taxon>Chordata</taxon>
        <taxon>Craniata</taxon>
        <taxon>Vertebrata</taxon>
        <taxon>Euteleostomi</taxon>
        <taxon>Actinopterygii</taxon>
        <taxon>Neopterygii</taxon>
        <taxon>Teleostei</taxon>
        <taxon>Notacanthiformes</taxon>
        <taxon>Halosauridae</taxon>
        <taxon>Aldrovandia</taxon>
    </lineage>
</organism>